<dbReference type="EMBL" id="JACJKY010000006">
    <property type="protein sequence ID" value="MBM6920495.1"/>
    <property type="molecule type" value="Genomic_DNA"/>
</dbReference>
<organism evidence="1 2">
    <name type="scientific">Merdimmobilis hominis</name>
    <dbReference type="NCBI Taxonomy" id="2897707"/>
    <lineage>
        <taxon>Bacteria</taxon>
        <taxon>Bacillati</taxon>
        <taxon>Bacillota</taxon>
        <taxon>Clostridia</taxon>
        <taxon>Eubacteriales</taxon>
        <taxon>Oscillospiraceae</taxon>
        <taxon>Merdimmobilis</taxon>
    </lineage>
</organism>
<sequence>MKDYIYVHEAQIRLLGDIFGNKAVIKSLASNRRRTEASIQKALMRLSEKQRLMILYQYGFTDGNAHTPEETALYLAIPQKEAEQMGALALRTLRSPLCSKELKNLLSLL</sequence>
<evidence type="ECO:0008006" key="3">
    <source>
        <dbReference type="Google" id="ProtNLM"/>
    </source>
</evidence>
<evidence type="ECO:0000313" key="2">
    <source>
        <dbReference type="Proteomes" id="UP000774750"/>
    </source>
</evidence>
<name>A0A938X614_9FIRM</name>
<keyword evidence="2" id="KW-1185">Reference proteome</keyword>
<reference evidence="1" key="1">
    <citation type="submission" date="2020-08" db="EMBL/GenBank/DDBJ databases">
        <authorList>
            <person name="Cejkova D."/>
            <person name="Kubasova T."/>
            <person name="Jahodarova E."/>
            <person name="Rychlik I."/>
        </authorList>
    </citation>
    <scope>NUCLEOTIDE SEQUENCE</scope>
    <source>
        <strain evidence="1">An559</strain>
    </source>
</reference>
<proteinExistence type="predicted"/>
<evidence type="ECO:0000313" key="1">
    <source>
        <dbReference type="EMBL" id="MBM6920495.1"/>
    </source>
</evidence>
<comment type="caution">
    <text evidence="1">The sequence shown here is derived from an EMBL/GenBank/DDBJ whole genome shotgun (WGS) entry which is preliminary data.</text>
</comment>
<protein>
    <recommendedName>
        <fullName evidence="3">RNA polymerase sigma-70 region 4 domain-containing protein</fullName>
    </recommendedName>
</protein>
<dbReference type="AlphaFoldDB" id="A0A938X614"/>
<accession>A0A938X614</accession>
<dbReference type="InterPro" id="IPR013324">
    <property type="entry name" value="RNA_pol_sigma_r3/r4-like"/>
</dbReference>
<dbReference type="Gene3D" id="1.10.10.10">
    <property type="entry name" value="Winged helix-like DNA-binding domain superfamily/Winged helix DNA-binding domain"/>
    <property type="match status" value="1"/>
</dbReference>
<dbReference type="Proteomes" id="UP000774750">
    <property type="component" value="Unassembled WGS sequence"/>
</dbReference>
<dbReference type="RefSeq" id="WP_204445430.1">
    <property type="nucleotide sequence ID" value="NZ_JACJKY010000006.1"/>
</dbReference>
<dbReference type="InterPro" id="IPR036388">
    <property type="entry name" value="WH-like_DNA-bd_sf"/>
</dbReference>
<dbReference type="SUPFAM" id="SSF88659">
    <property type="entry name" value="Sigma3 and sigma4 domains of RNA polymerase sigma factors"/>
    <property type="match status" value="1"/>
</dbReference>
<gene>
    <name evidence="1" type="ORF">H6A12_04910</name>
</gene>
<reference evidence="1" key="2">
    <citation type="journal article" date="2021" name="Sci. Rep.">
        <title>The distribution of antibiotic resistance genes in chicken gut microbiota commensals.</title>
        <authorList>
            <person name="Juricova H."/>
            <person name="Matiasovicova J."/>
            <person name="Kubasova T."/>
            <person name="Cejkova D."/>
            <person name="Rychlik I."/>
        </authorList>
    </citation>
    <scope>NUCLEOTIDE SEQUENCE</scope>
    <source>
        <strain evidence="1">An559</strain>
    </source>
</reference>